<gene>
    <name evidence="3" type="ORF">HNS30_18895</name>
</gene>
<feature type="region of interest" description="Disordered" evidence="1">
    <location>
        <begin position="273"/>
        <end position="364"/>
    </location>
</feature>
<dbReference type="Proteomes" id="UP000528460">
    <property type="component" value="Unassembled WGS sequence"/>
</dbReference>
<keyword evidence="2" id="KW-0732">Signal</keyword>
<comment type="caution">
    <text evidence="3">The sequence shown here is derived from an EMBL/GenBank/DDBJ whole genome shotgun (WGS) entry which is preliminary data.</text>
</comment>
<dbReference type="EMBL" id="JABFJW010000139">
    <property type="protein sequence ID" value="NOK11113.1"/>
    <property type="molecule type" value="Genomic_DNA"/>
</dbReference>
<feature type="region of interest" description="Disordered" evidence="1">
    <location>
        <begin position="24"/>
        <end position="64"/>
    </location>
</feature>
<dbReference type="RefSeq" id="WP_171416221.1">
    <property type="nucleotide sequence ID" value="NZ_JABFJW010000139.1"/>
</dbReference>
<feature type="signal peptide" evidence="2">
    <location>
        <begin position="1"/>
        <end position="20"/>
    </location>
</feature>
<feature type="compositionally biased region" description="Pro residues" evidence="1">
    <location>
        <begin position="48"/>
        <end position="63"/>
    </location>
</feature>
<organism evidence="3 4">
    <name type="scientific">Corallococcus exercitus</name>
    <dbReference type="NCBI Taxonomy" id="2316736"/>
    <lineage>
        <taxon>Bacteria</taxon>
        <taxon>Pseudomonadati</taxon>
        <taxon>Myxococcota</taxon>
        <taxon>Myxococcia</taxon>
        <taxon>Myxococcales</taxon>
        <taxon>Cystobacterineae</taxon>
        <taxon>Myxococcaceae</taxon>
        <taxon>Corallococcus</taxon>
    </lineage>
</organism>
<reference evidence="3 4" key="1">
    <citation type="submission" date="2020-05" db="EMBL/GenBank/DDBJ databases">
        <authorList>
            <person name="Whitworth D."/>
        </authorList>
    </citation>
    <scope>NUCLEOTIDE SEQUENCE [LARGE SCALE GENOMIC DNA]</scope>
    <source>
        <strain evidence="3 4">CA046A</strain>
    </source>
</reference>
<evidence type="ECO:0000256" key="1">
    <source>
        <dbReference type="SAM" id="MobiDB-lite"/>
    </source>
</evidence>
<feature type="non-terminal residue" evidence="3">
    <location>
        <position position="364"/>
    </location>
</feature>
<feature type="chain" id="PRO_5030754403" evidence="2">
    <location>
        <begin position="21"/>
        <end position="364"/>
    </location>
</feature>
<evidence type="ECO:0000256" key="2">
    <source>
        <dbReference type="SAM" id="SignalP"/>
    </source>
</evidence>
<protein>
    <submittedName>
        <fullName evidence="3">BcpO-related WXXGXW repeat protein</fullName>
    </submittedName>
</protein>
<proteinExistence type="predicted"/>
<name>A0A7Y4JTX9_9BACT</name>
<evidence type="ECO:0000313" key="3">
    <source>
        <dbReference type="EMBL" id="NOK11113.1"/>
    </source>
</evidence>
<dbReference type="AlphaFoldDB" id="A0A7Y4JTX9"/>
<dbReference type="Pfam" id="PF12779">
    <property type="entry name" value="WXXGXW"/>
    <property type="match status" value="3"/>
</dbReference>
<accession>A0A7Y4JTX9</accession>
<evidence type="ECO:0000313" key="4">
    <source>
        <dbReference type="Proteomes" id="UP000528460"/>
    </source>
</evidence>
<feature type="compositionally biased region" description="Gly residues" evidence="1">
    <location>
        <begin position="342"/>
        <end position="354"/>
    </location>
</feature>
<sequence>MGSRWWVGVIVGLATQGAFAQTSPVAADDWGDDGYEQQSNADDSGPIAPSPPPDLPAESPTPRPYAGAVWTSGHWYWDGDSWQFKSGGWVERMPGYQYVNGYWAQDDDVWRWVSGGWAREGSTEVEIPVEVASEDVTATQAPPALRVEAPPPAPAPDYTWAPGYWYWGANGYEWISGTWMEPPRPGLVFVSPHWVRRGPSWVFVGGGWGWNGSVRVIVPVYRHAHISLSFGRPNYFLRSWYRYPGVSWRYYGYGHSRYRPGYHYSRPGPYRYGPRAHDASPGRYNGPSYGGRGNYSRPGPYRPQGGGGSHASNNDNSGGWGGTRSPPPGGRGSSGGSHQSSGGWGGDSGGGRPSSGGRRRNHHP</sequence>
<dbReference type="InterPro" id="IPR024447">
    <property type="entry name" value="YXWGXW_rpt"/>
</dbReference>